<protein>
    <submittedName>
        <fullName evidence="1">CRISPR-associated protein Cmr3</fullName>
    </submittedName>
</protein>
<reference evidence="1 2" key="1">
    <citation type="journal article" date="2022" name="Front. Microbiol.">
        <title>High genomic differentiation and limited gene flow indicate recent cryptic speciation within the genus Laspinema (cyanobacteria).</title>
        <authorList>
            <person name="Stanojkovic A."/>
            <person name="Skoupy S."/>
            <person name="Skaloud P."/>
            <person name="Dvorak P."/>
        </authorList>
    </citation>
    <scope>NUCLEOTIDE SEQUENCE [LARGE SCALE GENOMIC DNA]</scope>
    <source>
        <strain evidence="1 2">D3b</strain>
    </source>
</reference>
<gene>
    <name evidence="1" type="ORF">NG792_22190</name>
</gene>
<evidence type="ECO:0000313" key="1">
    <source>
        <dbReference type="EMBL" id="MCT7980436.1"/>
    </source>
</evidence>
<keyword evidence="2" id="KW-1185">Reference proteome</keyword>
<evidence type="ECO:0000313" key="2">
    <source>
        <dbReference type="Proteomes" id="UP001525961"/>
    </source>
</evidence>
<name>A0ABT2NGP8_9CYAN</name>
<dbReference type="Pfam" id="PF09700">
    <property type="entry name" value="Cas_Cmr3"/>
    <property type="match status" value="1"/>
</dbReference>
<proteinExistence type="predicted"/>
<comment type="caution">
    <text evidence="1">The sequence shown here is derived from an EMBL/GenBank/DDBJ whole genome shotgun (WGS) entry which is preliminary data.</text>
</comment>
<organism evidence="1 2">
    <name type="scientific">Laspinema olomoucense D3b</name>
    <dbReference type="NCBI Taxonomy" id="2953688"/>
    <lineage>
        <taxon>Bacteria</taxon>
        <taxon>Bacillati</taxon>
        <taxon>Cyanobacteriota</taxon>
        <taxon>Cyanophyceae</taxon>
        <taxon>Oscillatoriophycideae</taxon>
        <taxon>Oscillatoriales</taxon>
        <taxon>Laspinemataceae</taxon>
        <taxon>Laspinema</taxon>
        <taxon>Laspinema olomoucense</taxon>
    </lineage>
</organism>
<dbReference type="RefSeq" id="WP_261236854.1">
    <property type="nucleotide sequence ID" value="NZ_JAMXFA010000037.1"/>
</dbReference>
<dbReference type="Gene3D" id="3.30.70.2940">
    <property type="match status" value="1"/>
</dbReference>
<dbReference type="Proteomes" id="UP001525961">
    <property type="component" value="Unassembled WGS sequence"/>
</dbReference>
<dbReference type="EMBL" id="JAMXFA010000037">
    <property type="protein sequence ID" value="MCT7980436.1"/>
    <property type="molecule type" value="Genomic_DNA"/>
</dbReference>
<dbReference type="InterPro" id="IPR019117">
    <property type="entry name" value="CRISPR-assoc_protein_Cmr3"/>
</dbReference>
<accession>A0ABT2NGP8</accession>
<sequence length="373" mass="42058">MYWYTITPLDVLMFRDAKPFTPGERAWAGSIFPPNGHTIAGALRGIAGDPVKFHLKGVFLAHEETLYFPRPLGFVGPNPLLPLDWMPNSPLSQGFWDRLQPCPLVKPRLERDNEREDDKLPKGYFYRQFLSSQAIATYLETGQIAKPNWLTQDPKAVKPWTVETRSHNTLEEGTRQVKDADGYFVENAIRMAPGWSLAIAVDKELDRTVIQLGGEGHRAILERCPPLEEQWQAIATLSDRNFKTSGKAIAYLATPGVFERKQDQGQALCRAWPWEWKLAHAANGNQKLGSLVSVATDKAVAISCRVREKETQQGQAQRSIPAPQVFAAPPGSLYYLNQPEPLFQDSLTAPHHVQRWRQLGYSELLWISYEGAN</sequence>